<evidence type="ECO:0000259" key="7">
    <source>
        <dbReference type="PROSITE" id="PS50950"/>
    </source>
</evidence>
<evidence type="ECO:0000313" key="8">
    <source>
        <dbReference type="EMBL" id="KAH9375335.1"/>
    </source>
</evidence>
<evidence type="ECO:0000256" key="6">
    <source>
        <dbReference type="SAM" id="MobiDB-lite"/>
    </source>
</evidence>
<feature type="domain" description="THAP-type" evidence="7">
    <location>
        <begin position="1"/>
        <end position="94"/>
    </location>
</feature>
<keyword evidence="4 5" id="KW-0238">DNA-binding</keyword>
<comment type="caution">
    <text evidence="8">The sequence shown here is derived from an EMBL/GenBank/DDBJ whole genome shotgun (WGS) entry which is preliminary data.</text>
</comment>
<organism evidence="8 9">
    <name type="scientific">Haemaphysalis longicornis</name>
    <name type="common">Bush tick</name>
    <dbReference type="NCBI Taxonomy" id="44386"/>
    <lineage>
        <taxon>Eukaryota</taxon>
        <taxon>Metazoa</taxon>
        <taxon>Ecdysozoa</taxon>
        <taxon>Arthropoda</taxon>
        <taxon>Chelicerata</taxon>
        <taxon>Arachnida</taxon>
        <taxon>Acari</taxon>
        <taxon>Parasitiformes</taxon>
        <taxon>Ixodida</taxon>
        <taxon>Ixodoidea</taxon>
        <taxon>Ixodidae</taxon>
        <taxon>Haemaphysalinae</taxon>
        <taxon>Haemaphysalis</taxon>
    </lineage>
</organism>
<dbReference type="GO" id="GO:0008270">
    <property type="term" value="F:zinc ion binding"/>
    <property type="evidence" value="ECO:0007669"/>
    <property type="project" value="UniProtKB-KW"/>
</dbReference>
<keyword evidence="9" id="KW-1185">Reference proteome</keyword>
<evidence type="ECO:0000256" key="3">
    <source>
        <dbReference type="ARBA" id="ARBA00022833"/>
    </source>
</evidence>
<dbReference type="SUPFAM" id="SSF57716">
    <property type="entry name" value="Glucocorticoid receptor-like (DNA-binding domain)"/>
    <property type="match status" value="1"/>
</dbReference>
<gene>
    <name evidence="8" type="ORF">HPB48_007967</name>
</gene>
<dbReference type="PANTHER" id="PTHR46927">
    <property type="entry name" value="AGAP005574-PA"/>
    <property type="match status" value="1"/>
</dbReference>
<keyword evidence="3" id="KW-0862">Zinc</keyword>
<dbReference type="InterPro" id="IPR006612">
    <property type="entry name" value="THAP_Znf"/>
</dbReference>
<protein>
    <recommendedName>
        <fullName evidence="7">THAP-type domain-containing protein</fullName>
    </recommendedName>
</protein>
<keyword evidence="2 5" id="KW-0863">Zinc-finger</keyword>
<name>A0A9J6GL58_HAELO</name>
<dbReference type="GO" id="GO:0003677">
    <property type="term" value="F:DNA binding"/>
    <property type="evidence" value="ECO:0007669"/>
    <property type="project" value="UniProtKB-UniRule"/>
</dbReference>
<feature type="region of interest" description="Disordered" evidence="6">
    <location>
        <begin position="103"/>
        <end position="122"/>
    </location>
</feature>
<proteinExistence type="predicted"/>
<evidence type="ECO:0000256" key="1">
    <source>
        <dbReference type="ARBA" id="ARBA00022723"/>
    </source>
</evidence>
<dbReference type="Pfam" id="PF05485">
    <property type="entry name" value="THAP"/>
    <property type="match status" value="1"/>
</dbReference>
<dbReference type="VEuPathDB" id="VectorBase:HLOH_053814"/>
<evidence type="ECO:0000256" key="5">
    <source>
        <dbReference type="PROSITE-ProRule" id="PRU00309"/>
    </source>
</evidence>
<dbReference type="InterPro" id="IPR038441">
    <property type="entry name" value="THAP_Znf_sf"/>
</dbReference>
<evidence type="ECO:0000313" key="9">
    <source>
        <dbReference type="Proteomes" id="UP000821853"/>
    </source>
</evidence>
<dbReference type="SMART" id="SM00980">
    <property type="entry name" value="THAP"/>
    <property type="match status" value="1"/>
</dbReference>
<dbReference type="PANTHER" id="PTHR46927:SF3">
    <property type="entry name" value="THAP-TYPE DOMAIN-CONTAINING PROTEIN"/>
    <property type="match status" value="1"/>
</dbReference>
<dbReference type="PROSITE" id="PS50950">
    <property type="entry name" value="ZF_THAP"/>
    <property type="match status" value="1"/>
</dbReference>
<reference evidence="8 9" key="1">
    <citation type="journal article" date="2020" name="Cell">
        <title>Large-Scale Comparative Analyses of Tick Genomes Elucidate Their Genetic Diversity and Vector Capacities.</title>
        <authorList>
            <consortium name="Tick Genome and Microbiome Consortium (TIGMIC)"/>
            <person name="Jia N."/>
            <person name="Wang J."/>
            <person name="Shi W."/>
            <person name="Du L."/>
            <person name="Sun Y."/>
            <person name="Zhan W."/>
            <person name="Jiang J.F."/>
            <person name="Wang Q."/>
            <person name="Zhang B."/>
            <person name="Ji P."/>
            <person name="Bell-Sakyi L."/>
            <person name="Cui X.M."/>
            <person name="Yuan T.T."/>
            <person name="Jiang B.G."/>
            <person name="Yang W.F."/>
            <person name="Lam T.T."/>
            <person name="Chang Q.C."/>
            <person name="Ding S.J."/>
            <person name="Wang X.J."/>
            <person name="Zhu J.G."/>
            <person name="Ruan X.D."/>
            <person name="Zhao L."/>
            <person name="Wei J.T."/>
            <person name="Ye R.Z."/>
            <person name="Que T.C."/>
            <person name="Du C.H."/>
            <person name="Zhou Y.H."/>
            <person name="Cheng J.X."/>
            <person name="Dai P.F."/>
            <person name="Guo W.B."/>
            <person name="Han X.H."/>
            <person name="Huang E.J."/>
            <person name="Li L.F."/>
            <person name="Wei W."/>
            <person name="Gao Y.C."/>
            <person name="Liu J.Z."/>
            <person name="Shao H.Z."/>
            <person name="Wang X."/>
            <person name="Wang C.C."/>
            <person name="Yang T.C."/>
            <person name="Huo Q.B."/>
            <person name="Li W."/>
            <person name="Chen H.Y."/>
            <person name="Chen S.E."/>
            <person name="Zhou L.G."/>
            <person name="Ni X.B."/>
            <person name="Tian J.H."/>
            <person name="Sheng Y."/>
            <person name="Liu T."/>
            <person name="Pan Y.S."/>
            <person name="Xia L.Y."/>
            <person name="Li J."/>
            <person name="Zhao F."/>
            <person name="Cao W.C."/>
        </authorList>
    </citation>
    <scope>NUCLEOTIDE SEQUENCE [LARGE SCALE GENOMIC DNA]</scope>
    <source>
        <strain evidence="8">HaeL-2018</strain>
    </source>
</reference>
<dbReference type="OrthoDB" id="6513675at2759"/>
<evidence type="ECO:0000256" key="4">
    <source>
        <dbReference type="ARBA" id="ARBA00023125"/>
    </source>
</evidence>
<dbReference type="AlphaFoldDB" id="A0A9J6GL58"/>
<dbReference type="Proteomes" id="UP000821853">
    <property type="component" value="Chromosome 5"/>
</dbReference>
<accession>A0A9J6GL58</accession>
<keyword evidence="1" id="KW-0479">Metal-binding</keyword>
<dbReference type="Gene3D" id="6.20.210.20">
    <property type="entry name" value="THAP domain"/>
    <property type="match status" value="1"/>
</dbReference>
<dbReference type="InterPro" id="IPR052224">
    <property type="entry name" value="THAP_domain_protein"/>
</dbReference>
<evidence type="ECO:0000256" key="2">
    <source>
        <dbReference type="ARBA" id="ARBA00022771"/>
    </source>
</evidence>
<sequence>MGKKCFVPNCNSGYRTCAERVPLFKAPSEHARFETWRRAIPRSDRALQSSDHVCAKHFPDEMACTKYYVESKDRVLLDAPKRPTLSVIAVPCIFPGCPKYLTREQKSRKSPRKRQPTTRDRPVALLVVAIQKVRKAKYSRGQQCVKHYSRSGCESKA</sequence>
<dbReference type="EMBL" id="JABSTR010000007">
    <property type="protein sequence ID" value="KAH9375335.1"/>
    <property type="molecule type" value="Genomic_DNA"/>
</dbReference>